<keyword evidence="7 8" id="KW-0472">Membrane</keyword>
<evidence type="ECO:0000256" key="2">
    <source>
        <dbReference type="ARBA" id="ARBA00006375"/>
    </source>
</evidence>
<dbReference type="InterPro" id="IPR023395">
    <property type="entry name" value="MCP_dom_sf"/>
</dbReference>
<keyword evidence="5" id="KW-0677">Repeat</keyword>
<feature type="region of interest" description="Disordered" evidence="10">
    <location>
        <begin position="391"/>
        <end position="466"/>
    </location>
</feature>
<dbReference type="PROSITE" id="PS50920">
    <property type="entry name" value="SOLCAR"/>
    <property type="match status" value="3"/>
</dbReference>
<sequence length="600" mass="64013">MAPPGSSCSTFSSPSSSPPSASSPSLFDSASVSNSAVPPLRTRISGKPEIGSNRNAGVRGGVLSPSRSSISPSNHLPCREPTAALPCAAAAYLTRRRLLSEMQSSSRASFSPRPRGASSFPSGVFSPSSFPSLLAPPVDRRFASRFLSFVAGSPKPHFAWPPSPTQKRSEQDALLAVAGNAENRAPRDVPYVFQRGEFLHALLHTLAGVSGATVAMVLVYPLDVLRTEQSVKGIGAGTLRDEAIQILKRRGWRGLYRGLTSSLWGVVVSWGVYFFVYSYAKASLQKRSFGSMGMSSVIIAVAAGICSTIASNPFWVANTRIKLDASRRSTNVWRMLGYILRKEGLRGWFAGLLPALMLVSNPAIQFVLYDFLKDTLMTIKEIQANLRAGVQSQGESAPQPSVLSLSFPSPASSPASPSHEASGPPTRRSVSVAGQRRPATLSPSLQRSRQTVSITVQQKKGNAQRQSGALSGGEAFVIGLVAKLCATLATYPYLVVKTRAQTKLHNVHDNSASFRCLLTILETEGVGGLFAGLQSKLLATLLSSAVMFSVYETLRPSVEQSLQSLSVPHVAKLRLSQFSSGLSKVSSPNSSRKGHPKNRG</sequence>
<evidence type="ECO:0000256" key="10">
    <source>
        <dbReference type="SAM" id="MobiDB-lite"/>
    </source>
</evidence>
<feature type="transmembrane region" description="Helical" evidence="11">
    <location>
        <begin position="255"/>
        <end position="276"/>
    </location>
</feature>
<dbReference type="GO" id="GO:0016020">
    <property type="term" value="C:membrane"/>
    <property type="evidence" value="ECO:0007669"/>
    <property type="project" value="UniProtKB-SubCell"/>
</dbReference>
<evidence type="ECO:0000256" key="6">
    <source>
        <dbReference type="ARBA" id="ARBA00022989"/>
    </source>
</evidence>
<evidence type="ECO:0000256" key="1">
    <source>
        <dbReference type="ARBA" id="ARBA00004141"/>
    </source>
</evidence>
<dbReference type="EMBL" id="LN714485">
    <property type="protein sequence ID" value="CEL68753.1"/>
    <property type="molecule type" value="Genomic_DNA"/>
</dbReference>
<feature type="transmembrane region" description="Helical" evidence="11">
    <location>
        <begin position="348"/>
        <end position="368"/>
    </location>
</feature>
<dbReference type="Pfam" id="PF00153">
    <property type="entry name" value="Mito_carr"/>
    <property type="match status" value="3"/>
</dbReference>
<feature type="transmembrane region" description="Helical" evidence="11">
    <location>
        <begin position="296"/>
        <end position="317"/>
    </location>
</feature>
<organism evidence="12">
    <name type="scientific">Neospora caninum (strain Liverpool)</name>
    <dbReference type="NCBI Taxonomy" id="572307"/>
    <lineage>
        <taxon>Eukaryota</taxon>
        <taxon>Sar</taxon>
        <taxon>Alveolata</taxon>
        <taxon>Apicomplexa</taxon>
        <taxon>Conoidasida</taxon>
        <taxon>Coccidia</taxon>
        <taxon>Eucoccidiorida</taxon>
        <taxon>Eimeriorina</taxon>
        <taxon>Sarcocystidae</taxon>
        <taxon>Neospora</taxon>
    </lineage>
</organism>
<feature type="transmembrane region" description="Helical" evidence="11">
    <location>
        <begin position="198"/>
        <end position="222"/>
    </location>
</feature>
<protein>
    <submittedName>
        <fullName evidence="12">Peroxisomal membrane protein, putative</fullName>
    </submittedName>
</protein>
<dbReference type="SUPFAM" id="SSF103506">
    <property type="entry name" value="Mitochondrial carrier"/>
    <property type="match status" value="1"/>
</dbReference>
<evidence type="ECO:0000256" key="4">
    <source>
        <dbReference type="ARBA" id="ARBA00022692"/>
    </source>
</evidence>
<dbReference type="GO" id="GO:0006862">
    <property type="term" value="P:nucleotide transport"/>
    <property type="evidence" value="ECO:0007669"/>
    <property type="project" value="InterPro"/>
</dbReference>
<dbReference type="AlphaFoldDB" id="A0A0F7UFV3"/>
<feature type="region of interest" description="Disordered" evidence="10">
    <location>
        <begin position="1"/>
        <end position="77"/>
    </location>
</feature>
<keyword evidence="4 8" id="KW-0812">Transmembrane</keyword>
<name>A0A0F7UFV3_NEOCL</name>
<comment type="subcellular location">
    <subcellularLocation>
        <location evidence="1">Membrane</location>
        <topology evidence="1">Multi-pass membrane protein</topology>
    </subcellularLocation>
</comment>
<gene>
    <name evidence="12" type="ORF">BN1204_044910</name>
</gene>
<feature type="compositionally biased region" description="Polar residues" evidence="10">
    <location>
        <begin position="441"/>
        <end position="466"/>
    </location>
</feature>
<feature type="region of interest" description="Disordered" evidence="10">
    <location>
        <begin position="581"/>
        <end position="600"/>
    </location>
</feature>
<evidence type="ECO:0000256" key="3">
    <source>
        <dbReference type="ARBA" id="ARBA00022448"/>
    </source>
</evidence>
<proteinExistence type="inferred from homology"/>
<feature type="repeat" description="Solcar" evidence="8">
    <location>
        <begin position="199"/>
        <end position="283"/>
    </location>
</feature>
<evidence type="ECO:0000256" key="8">
    <source>
        <dbReference type="PROSITE-ProRule" id="PRU00282"/>
    </source>
</evidence>
<keyword evidence="6 11" id="KW-1133">Transmembrane helix</keyword>
<dbReference type="InterPro" id="IPR018108">
    <property type="entry name" value="MCP_transmembrane"/>
</dbReference>
<evidence type="ECO:0000256" key="7">
    <source>
        <dbReference type="ARBA" id="ARBA00023136"/>
    </source>
</evidence>
<dbReference type="PANTHER" id="PTHR45683">
    <property type="entry name" value="MITOCHONDRIAL NICOTINAMIDE ADENINE DINUCLEOTIDE TRANSPORTER 1-RELATED-RELATED"/>
    <property type="match status" value="1"/>
</dbReference>
<accession>A0A0F7UFV3</accession>
<feature type="compositionally biased region" description="Low complexity" evidence="10">
    <location>
        <begin position="1"/>
        <end position="33"/>
    </location>
</feature>
<feature type="repeat" description="Solcar" evidence="8">
    <location>
        <begin position="291"/>
        <end position="375"/>
    </location>
</feature>
<feature type="compositionally biased region" description="Low complexity" evidence="10">
    <location>
        <begin position="64"/>
        <end position="73"/>
    </location>
</feature>
<comment type="similarity">
    <text evidence="2 9">Belongs to the mitochondrial carrier (TC 2.A.29) family.</text>
</comment>
<evidence type="ECO:0000256" key="5">
    <source>
        <dbReference type="ARBA" id="ARBA00022737"/>
    </source>
</evidence>
<feature type="compositionally biased region" description="Low complexity" evidence="10">
    <location>
        <begin position="398"/>
        <end position="425"/>
    </location>
</feature>
<dbReference type="GO" id="GO:0055085">
    <property type="term" value="P:transmembrane transport"/>
    <property type="evidence" value="ECO:0007669"/>
    <property type="project" value="InterPro"/>
</dbReference>
<feature type="compositionally biased region" description="Polar residues" evidence="10">
    <location>
        <begin position="581"/>
        <end position="591"/>
    </location>
</feature>
<evidence type="ECO:0000313" key="12">
    <source>
        <dbReference type="EMBL" id="CEL68753.1"/>
    </source>
</evidence>
<dbReference type="InterPro" id="IPR044712">
    <property type="entry name" value="SLC25A32-like"/>
</dbReference>
<reference evidence="12" key="1">
    <citation type="journal article" date="2015" name="PLoS ONE">
        <title>Comprehensive Evaluation of Toxoplasma gondii VEG and Neospora caninum LIV Genomes with Tachyzoite Stage Transcriptome and Proteome Defines Novel Transcript Features.</title>
        <authorList>
            <person name="Ramaprasad A."/>
            <person name="Mourier T."/>
            <person name="Naeem R."/>
            <person name="Malas T.B."/>
            <person name="Moussa E."/>
            <person name="Panigrahi A."/>
            <person name="Vermont S.J."/>
            <person name="Otto T.D."/>
            <person name="Wastling J."/>
            <person name="Pain A."/>
        </authorList>
    </citation>
    <scope>NUCLEOTIDE SEQUENCE</scope>
    <source>
        <strain evidence="12">Liverpool</strain>
    </source>
</reference>
<keyword evidence="3 9" id="KW-0813">Transport</keyword>
<evidence type="ECO:0000256" key="11">
    <source>
        <dbReference type="SAM" id="Phobius"/>
    </source>
</evidence>
<feature type="repeat" description="Solcar" evidence="8">
    <location>
        <begin position="470"/>
        <end position="557"/>
    </location>
</feature>
<dbReference type="Gene3D" id="1.50.40.10">
    <property type="entry name" value="Mitochondrial carrier domain"/>
    <property type="match status" value="2"/>
</dbReference>
<evidence type="ECO:0000256" key="9">
    <source>
        <dbReference type="RuleBase" id="RU000488"/>
    </source>
</evidence>